<dbReference type="Proteomes" id="UP000499080">
    <property type="component" value="Unassembled WGS sequence"/>
</dbReference>
<comment type="caution">
    <text evidence="1">The sequence shown here is derived from an EMBL/GenBank/DDBJ whole genome shotgun (WGS) entry which is preliminary data.</text>
</comment>
<name>A0A4Y2DHI6_ARAVE</name>
<dbReference type="OrthoDB" id="6596361at2759"/>
<protein>
    <submittedName>
        <fullName evidence="1">Uncharacterized protein</fullName>
    </submittedName>
</protein>
<evidence type="ECO:0000313" key="2">
    <source>
        <dbReference type="Proteomes" id="UP000499080"/>
    </source>
</evidence>
<sequence>MAIFNLAHNDTQHDEVQLYEIGRYLSSNEAVWRILGFPIHERHLTVIYLSVHLENGQRVYFATENVLERVQVPPETTLTAFFTLCQSDEFARTLLYHQVPKYYTWNARNKNWDPRKSGQIVPENPGIKSSDALGRVYTIHPSNSECFHLRLLLHEVLGPTSFLDLKTVNGTVCETSKQACEMRGLFEDDSHRKSTLHEAATTHSARML</sequence>
<proteinExistence type="predicted"/>
<evidence type="ECO:0000313" key="1">
    <source>
        <dbReference type="EMBL" id="GBM15679.1"/>
    </source>
</evidence>
<organism evidence="1 2">
    <name type="scientific">Araneus ventricosus</name>
    <name type="common">Orbweaver spider</name>
    <name type="synonym">Epeira ventricosa</name>
    <dbReference type="NCBI Taxonomy" id="182803"/>
    <lineage>
        <taxon>Eukaryota</taxon>
        <taxon>Metazoa</taxon>
        <taxon>Ecdysozoa</taxon>
        <taxon>Arthropoda</taxon>
        <taxon>Chelicerata</taxon>
        <taxon>Arachnida</taxon>
        <taxon>Araneae</taxon>
        <taxon>Araneomorphae</taxon>
        <taxon>Entelegynae</taxon>
        <taxon>Araneoidea</taxon>
        <taxon>Araneidae</taxon>
        <taxon>Araneus</taxon>
    </lineage>
</organism>
<dbReference type="AlphaFoldDB" id="A0A4Y2DHI6"/>
<accession>A0A4Y2DHI6</accession>
<keyword evidence="2" id="KW-1185">Reference proteome</keyword>
<gene>
    <name evidence="1" type="ORF">AVEN_262858_1</name>
</gene>
<reference evidence="1 2" key="1">
    <citation type="journal article" date="2019" name="Sci. Rep.">
        <title>Orb-weaving spider Araneus ventricosus genome elucidates the spidroin gene catalogue.</title>
        <authorList>
            <person name="Kono N."/>
            <person name="Nakamura H."/>
            <person name="Ohtoshi R."/>
            <person name="Moran D.A.P."/>
            <person name="Shinohara A."/>
            <person name="Yoshida Y."/>
            <person name="Fujiwara M."/>
            <person name="Mori M."/>
            <person name="Tomita M."/>
            <person name="Arakawa K."/>
        </authorList>
    </citation>
    <scope>NUCLEOTIDE SEQUENCE [LARGE SCALE GENOMIC DNA]</scope>
</reference>
<dbReference type="EMBL" id="BGPR01000363">
    <property type="protein sequence ID" value="GBM15679.1"/>
    <property type="molecule type" value="Genomic_DNA"/>
</dbReference>